<evidence type="ECO:0000256" key="8">
    <source>
        <dbReference type="ARBA" id="ARBA00022989"/>
    </source>
</evidence>
<feature type="domain" description="Leucine-rich repeat-containing N-terminal plant-type" evidence="14">
    <location>
        <begin position="36"/>
        <end position="80"/>
    </location>
</feature>
<dbReference type="GO" id="GO:0005886">
    <property type="term" value="C:plasma membrane"/>
    <property type="evidence" value="ECO:0007669"/>
    <property type="project" value="UniProtKB-SubCell"/>
</dbReference>
<evidence type="ECO:0000256" key="12">
    <source>
        <dbReference type="SAM" id="Phobius"/>
    </source>
</evidence>
<organism evidence="15">
    <name type="scientific">Tanacetum cinerariifolium</name>
    <name type="common">Dalmatian daisy</name>
    <name type="synonym">Chrysanthemum cinerariifolium</name>
    <dbReference type="NCBI Taxonomy" id="118510"/>
    <lineage>
        <taxon>Eukaryota</taxon>
        <taxon>Viridiplantae</taxon>
        <taxon>Streptophyta</taxon>
        <taxon>Embryophyta</taxon>
        <taxon>Tracheophyta</taxon>
        <taxon>Spermatophyta</taxon>
        <taxon>Magnoliopsida</taxon>
        <taxon>eudicotyledons</taxon>
        <taxon>Gunneridae</taxon>
        <taxon>Pentapetalae</taxon>
        <taxon>asterids</taxon>
        <taxon>campanulids</taxon>
        <taxon>Asterales</taxon>
        <taxon>Asteraceae</taxon>
        <taxon>Asteroideae</taxon>
        <taxon>Anthemideae</taxon>
        <taxon>Anthemidinae</taxon>
        <taxon>Tanacetum</taxon>
    </lineage>
</organism>
<keyword evidence="3" id="KW-1003">Cell membrane</keyword>
<evidence type="ECO:0000256" key="13">
    <source>
        <dbReference type="SAM" id="SignalP"/>
    </source>
</evidence>
<dbReference type="EMBL" id="BKCJ010008089">
    <property type="protein sequence ID" value="GEU80489.1"/>
    <property type="molecule type" value="Genomic_DNA"/>
</dbReference>
<feature type="chain" id="PRO_5027004123" evidence="13">
    <location>
        <begin position="26"/>
        <end position="477"/>
    </location>
</feature>
<keyword evidence="5 12" id="KW-0812">Transmembrane</keyword>
<feature type="signal peptide" evidence="13">
    <location>
        <begin position="1"/>
        <end position="25"/>
    </location>
</feature>
<evidence type="ECO:0000256" key="2">
    <source>
        <dbReference type="ARBA" id="ARBA00009592"/>
    </source>
</evidence>
<evidence type="ECO:0000256" key="7">
    <source>
        <dbReference type="ARBA" id="ARBA00022737"/>
    </source>
</evidence>
<dbReference type="PANTHER" id="PTHR48052">
    <property type="entry name" value="UNNAMED PRODUCT"/>
    <property type="match status" value="1"/>
</dbReference>
<sequence>MLKMVVALKIWLLVSMFIFSLQTHGLVISQNLACDSDDLHGLTGFMNGLDLKSPIYEWWSANASSLSSSNCCNWVGITCDSSSGRIVRLELPNKILYGVILDFLFRLPRLRELTLDDNEFTALFGVSNITSGLVRLDFSTNRILENLLDFFYCFPNLKYFSVHSNNLTGELPSNGDLQFKALKALVITNCRLRGGILSWLKDLSGNYFIGQIWPEFGSLKKLQVLDLGYNNLSGKIPTSLSDLSPPPSACDKDEYFLIICMLVIIGFGSGFLLTVTPLLVVPGIKGTIPVTFQPPQQPQSAALVLPSDPISDQIHRSTPHHLAAVGRRRQKPKKRNITMAMISAFTIVNKTAHNSQATFRHFQGTTSRDLWLSLEKAYASHSTSREYTLKTQILRIEMHGDETPEAYLNRAQEYADALAAIGEPVKDKDLVMLAVLELTAQLSALGFQVSPIAASGLQPFYGVRPSNNNRNNIDPKP</sequence>
<evidence type="ECO:0000256" key="5">
    <source>
        <dbReference type="ARBA" id="ARBA00022692"/>
    </source>
</evidence>
<evidence type="ECO:0000256" key="10">
    <source>
        <dbReference type="ARBA" id="ARBA00023170"/>
    </source>
</evidence>
<evidence type="ECO:0000256" key="3">
    <source>
        <dbReference type="ARBA" id="ARBA00022475"/>
    </source>
</evidence>
<dbReference type="InterPro" id="IPR032675">
    <property type="entry name" value="LRR_dom_sf"/>
</dbReference>
<feature type="transmembrane region" description="Helical" evidence="12">
    <location>
        <begin position="255"/>
        <end position="281"/>
    </location>
</feature>
<keyword evidence="11" id="KW-0325">Glycoprotein</keyword>
<dbReference type="GO" id="GO:0030246">
    <property type="term" value="F:carbohydrate binding"/>
    <property type="evidence" value="ECO:0007669"/>
    <property type="project" value="UniProtKB-KW"/>
</dbReference>
<comment type="caution">
    <text evidence="15">The sequence shown here is derived from an EMBL/GenBank/DDBJ whole genome shotgun (WGS) entry which is preliminary data.</text>
</comment>
<evidence type="ECO:0000256" key="11">
    <source>
        <dbReference type="ARBA" id="ARBA00023180"/>
    </source>
</evidence>
<keyword evidence="4" id="KW-0433">Leucine-rich repeat</keyword>
<dbReference type="Gene3D" id="3.80.10.10">
    <property type="entry name" value="Ribonuclease Inhibitor"/>
    <property type="match status" value="2"/>
</dbReference>
<comment type="subcellular location">
    <subcellularLocation>
        <location evidence="1">Cell membrane</location>
        <topology evidence="1">Single-pass type I membrane protein</topology>
    </subcellularLocation>
</comment>
<keyword evidence="10" id="KW-0675">Receptor</keyword>
<proteinExistence type="inferred from homology"/>
<keyword evidence="8 12" id="KW-1133">Transmembrane helix</keyword>
<reference evidence="15" key="1">
    <citation type="journal article" date="2019" name="Sci. Rep.">
        <title>Draft genome of Tanacetum cinerariifolium, the natural source of mosquito coil.</title>
        <authorList>
            <person name="Yamashiro T."/>
            <person name="Shiraishi A."/>
            <person name="Satake H."/>
            <person name="Nakayama K."/>
        </authorList>
    </citation>
    <scope>NUCLEOTIDE SEQUENCE</scope>
</reference>
<keyword evidence="7" id="KW-0677">Repeat</keyword>
<evidence type="ECO:0000259" key="14">
    <source>
        <dbReference type="Pfam" id="PF08263"/>
    </source>
</evidence>
<keyword evidence="15" id="KW-0430">Lectin</keyword>
<dbReference type="Pfam" id="PF00560">
    <property type="entry name" value="LRR_1"/>
    <property type="match status" value="1"/>
</dbReference>
<keyword evidence="6 13" id="KW-0732">Signal</keyword>
<evidence type="ECO:0000256" key="9">
    <source>
        <dbReference type="ARBA" id="ARBA00023136"/>
    </source>
</evidence>
<dbReference type="PANTHER" id="PTHR48052:SF83">
    <property type="entry name" value="LEUCINE-RICH REPEAT-CONTAINING N-TERMINAL PLANT-TYPE DOMAIN-CONTAINING PROTEIN"/>
    <property type="match status" value="1"/>
</dbReference>
<gene>
    <name evidence="15" type="ORF">Tci_052467</name>
</gene>
<dbReference type="AlphaFoldDB" id="A0A6L2N4G4"/>
<evidence type="ECO:0000256" key="4">
    <source>
        <dbReference type="ARBA" id="ARBA00022614"/>
    </source>
</evidence>
<dbReference type="Pfam" id="PF14223">
    <property type="entry name" value="Retrotran_gag_2"/>
    <property type="match status" value="1"/>
</dbReference>
<keyword evidence="9 12" id="KW-0472">Membrane</keyword>
<dbReference type="InterPro" id="IPR013210">
    <property type="entry name" value="LRR_N_plant-typ"/>
</dbReference>
<dbReference type="SUPFAM" id="SSF52058">
    <property type="entry name" value="L domain-like"/>
    <property type="match status" value="1"/>
</dbReference>
<protein>
    <submittedName>
        <fullName evidence="15">Concanavalin A-like lectin/glucanase, subgroup</fullName>
    </submittedName>
</protein>
<evidence type="ECO:0000256" key="6">
    <source>
        <dbReference type="ARBA" id="ARBA00022729"/>
    </source>
</evidence>
<evidence type="ECO:0000256" key="1">
    <source>
        <dbReference type="ARBA" id="ARBA00004251"/>
    </source>
</evidence>
<comment type="similarity">
    <text evidence="2">Belongs to the RLP family.</text>
</comment>
<accession>A0A6L2N4G4</accession>
<evidence type="ECO:0000313" key="15">
    <source>
        <dbReference type="EMBL" id="GEU80489.1"/>
    </source>
</evidence>
<dbReference type="Pfam" id="PF08263">
    <property type="entry name" value="LRRNT_2"/>
    <property type="match status" value="1"/>
</dbReference>
<dbReference type="InterPro" id="IPR001611">
    <property type="entry name" value="Leu-rich_rpt"/>
</dbReference>
<name>A0A6L2N4G4_TANCI</name>